<evidence type="ECO:0000313" key="3">
    <source>
        <dbReference type="Proteomes" id="UP001345013"/>
    </source>
</evidence>
<proteinExistence type="predicted"/>
<feature type="compositionally biased region" description="Polar residues" evidence="1">
    <location>
        <begin position="361"/>
        <end position="374"/>
    </location>
</feature>
<evidence type="ECO:0000256" key="1">
    <source>
        <dbReference type="SAM" id="MobiDB-lite"/>
    </source>
</evidence>
<keyword evidence="3" id="KW-1185">Reference proteome</keyword>
<gene>
    <name evidence="2" type="ORF">LTR24_008995</name>
</gene>
<feature type="compositionally biased region" description="Polar residues" evidence="1">
    <location>
        <begin position="396"/>
        <end position="416"/>
    </location>
</feature>
<dbReference type="Proteomes" id="UP001345013">
    <property type="component" value="Unassembled WGS sequence"/>
</dbReference>
<name>A0ABR0JYL1_9EURO</name>
<organism evidence="2 3">
    <name type="scientific">Lithohypha guttulata</name>
    <dbReference type="NCBI Taxonomy" id="1690604"/>
    <lineage>
        <taxon>Eukaryota</taxon>
        <taxon>Fungi</taxon>
        <taxon>Dikarya</taxon>
        <taxon>Ascomycota</taxon>
        <taxon>Pezizomycotina</taxon>
        <taxon>Eurotiomycetes</taxon>
        <taxon>Chaetothyriomycetidae</taxon>
        <taxon>Chaetothyriales</taxon>
        <taxon>Trichomeriaceae</taxon>
        <taxon>Lithohypha</taxon>
    </lineage>
</organism>
<dbReference type="EMBL" id="JAVRRG010000176">
    <property type="protein sequence ID" value="KAK5079723.1"/>
    <property type="molecule type" value="Genomic_DNA"/>
</dbReference>
<comment type="caution">
    <text evidence="2">The sequence shown here is derived from an EMBL/GenBank/DDBJ whole genome shotgun (WGS) entry which is preliminary data.</text>
</comment>
<reference evidence="2 3" key="1">
    <citation type="submission" date="2023-08" db="EMBL/GenBank/DDBJ databases">
        <title>Black Yeasts Isolated from many extreme environments.</title>
        <authorList>
            <person name="Coleine C."/>
            <person name="Stajich J.E."/>
            <person name="Selbmann L."/>
        </authorList>
    </citation>
    <scope>NUCLEOTIDE SEQUENCE [LARGE SCALE GENOMIC DNA]</scope>
    <source>
        <strain evidence="2 3">CCFEE 5885</strain>
    </source>
</reference>
<feature type="compositionally biased region" description="Polar residues" evidence="1">
    <location>
        <begin position="430"/>
        <end position="439"/>
    </location>
</feature>
<evidence type="ECO:0000313" key="2">
    <source>
        <dbReference type="EMBL" id="KAK5079723.1"/>
    </source>
</evidence>
<sequence length="454" mass="51891">MKIFSQRGRLIAERGTVRSNGLVSAKCSLRYLHMLYLELSRARSFVLVSIPQTPDIHSQEERLQFLVYEFHRLFRHPSLFPSFAVKARFTTLCFHLDCEYQLLKSCKNHLVNREFRNVEESSRKHLTRPTYLKDSHGWENFLLPGAPGSQLGHKVTEPHSAFQVLPGVGMRICSDFSREENDVIHYVYENEAASASIDLRSLPLDLVSELPMTSRKLAYIDQKQDNTFNRGGSSKSWWPNVRLRYHTQSVVLSPSPFREDLALRLDIRSSTPSLLETFSPMLYRIEQQGPGPNAPAAALNAPNVFPVLGIRSWHRPLRRRDLDYHDDPIKRCACDQEAAANRNTKPRLPPSPPRRKSTSPQAQPNDPTTQTHTSPKPPNPPEAQHNTQRPKIRSRAQLSTAQTREPQPDETSTAQREQSERKTFEPLRTWNGTPSAGTSRKTRQHRTGQDRAAD</sequence>
<feature type="region of interest" description="Disordered" evidence="1">
    <location>
        <begin position="335"/>
        <end position="454"/>
    </location>
</feature>
<accession>A0ABR0JYL1</accession>
<protein>
    <submittedName>
        <fullName evidence="2">Uncharacterized protein</fullName>
    </submittedName>
</protein>